<dbReference type="Pfam" id="PF07686">
    <property type="entry name" value="V-set"/>
    <property type="match status" value="1"/>
</dbReference>
<dbReference type="InterPro" id="IPR036179">
    <property type="entry name" value="Ig-like_dom_sf"/>
</dbReference>
<feature type="compositionally biased region" description="Polar residues" evidence="4">
    <location>
        <begin position="111"/>
        <end position="133"/>
    </location>
</feature>
<sequence>MWQKVAKFKGAEYFRKALYLCRTRWIPNNALISSGEPETKGRFSLYDNLSTRVFTVTITELTQKDAGTYYCGIDIKRNVDEYTEVEVTVNKGISENPPTTTRAMLKSTTPSTTIVKGNTDNGQTRDCTSSSPAADTHSEATAKAATEEKITEKAPVKDLHALRNNTFFCHWEENH</sequence>
<name>A0ABR0YF87_HUSHU</name>
<reference evidence="6 7" key="1">
    <citation type="submission" date="2021-05" db="EMBL/GenBank/DDBJ databases">
        <authorList>
            <person name="Zahm M."/>
            <person name="Klopp C."/>
            <person name="Cabau C."/>
            <person name="Kuhl H."/>
            <person name="Suciu R."/>
            <person name="Ciorpac M."/>
            <person name="Holostenco D."/>
            <person name="Gessner J."/>
            <person name="Wuertz S."/>
            <person name="Hohne C."/>
            <person name="Stock M."/>
            <person name="Gislard M."/>
            <person name="Lluch J."/>
            <person name="Milhes M."/>
            <person name="Lampietro C."/>
            <person name="Lopez Roques C."/>
            <person name="Donnadieu C."/>
            <person name="Du K."/>
            <person name="Schartl M."/>
            <person name="Guiguen Y."/>
        </authorList>
    </citation>
    <scope>NUCLEOTIDE SEQUENCE [LARGE SCALE GENOMIC DNA]</scope>
    <source>
        <strain evidence="6">Hh-F2</strain>
        <tissue evidence="6">Blood</tissue>
    </source>
</reference>
<evidence type="ECO:0000256" key="4">
    <source>
        <dbReference type="SAM" id="MobiDB-lite"/>
    </source>
</evidence>
<dbReference type="InterPro" id="IPR007110">
    <property type="entry name" value="Ig-like_dom"/>
</dbReference>
<evidence type="ECO:0000313" key="6">
    <source>
        <dbReference type="EMBL" id="KAK6471296.1"/>
    </source>
</evidence>
<accession>A0ABR0YF87</accession>
<dbReference type="InterPro" id="IPR050671">
    <property type="entry name" value="CD300_family_receptors"/>
</dbReference>
<feature type="domain" description="Ig-like" evidence="5">
    <location>
        <begin position="24"/>
        <end position="88"/>
    </location>
</feature>
<dbReference type="InterPro" id="IPR013783">
    <property type="entry name" value="Ig-like_fold"/>
</dbReference>
<evidence type="ECO:0000256" key="1">
    <source>
        <dbReference type="ARBA" id="ARBA00004370"/>
    </source>
</evidence>
<keyword evidence="3" id="KW-0472">Membrane</keyword>
<evidence type="ECO:0000256" key="2">
    <source>
        <dbReference type="ARBA" id="ARBA00022692"/>
    </source>
</evidence>
<dbReference type="EMBL" id="JAHFZB010000032">
    <property type="protein sequence ID" value="KAK6471296.1"/>
    <property type="molecule type" value="Genomic_DNA"/>
</dbReference>
<dbReference type="Gene3D" id="2.60.40.10">
    <property type="entry name" value="Immunoglobulins"/>
    <property type="match status" value="1"/>
</dbReference>
<keyword evidence="2" id="KW-0812">Transmembrane</keyword>
<protein>
    <submittedName>
        <fullName evidence="6">CMRF35-like molecule 5 isoform X1</fullName>
    </submittedName>
</protein>
<feature type="compositionally biased region" description="Basic and acidic residues" evidence="4">
    <location>
        <begin position="136"/>
        <end position="147"/>
    </location>
</feature>
<dbReference type="PROSITE" id="PS50835">
    <property type="entry name" value="IG_LIKE"/>
    <property type="match status" value="1"/>
</dbReference>
<organism evidence="6 7">
    <name type="scientific">Huso huso</name>
    <name type="common">Beluga</name>
    <name type="synonym">Acipenser huso</name>
    <dbReference type="NCBI Taxonomy" id="61971"/>
    <lineage>
        <taxon>Eukaryota</taxon>
        <taxon>Metazoa</taxon>
        <taxon>Chordata</taxon>
        <taxon>Craniata</taxon>
        <taxon>Vertebrata</taxon>
        <taxon>Euteleostomi</taxon>
        <taxon>Actinopterygii</taxon>
        <taxon>Chondrostei</taxon>
        <taxon>Acipenseriformes</taxon>
        <taxon>Acipenseridae</taxon>
        <taxon>Huso</taxon>
    </lineage>
</organism>
<dbReference type="InterPro" id="IPR013106">
    <property type="entry name" value="Ig_V-set"/>
</dbReference>
<keyword evidence="7" id="KW-1185">Reference proteome</keyword>
<dbReference type="PANTHER" id="PTHR11860:SF118">
    <property type="entry name" value="CMRF35-LIKE MOLECULE 3-RELATED"/>
    <property type="match status" value="1"/>
</dbReference>
<comment type="caution">
    <text evidence="6">The sequence shown here is derived from an EMBL/GenBank/DDBJ whole genome shotgun (WGS) entry which is preliminary data.</text>
</comment>
<evidence type="ECO:0000256" key="3">
    <source>
        <dbReference type="ARBA" id="ARBA00023136"/>
    </source>
</evidence>
<evidence type="ECO:0000259" key="5">
    <source>
        <dbReference type="PROSITE" id="PS50835"/>
    </source>
</evidence>
<gene>
    <name evidence="6" type="ORF">HHUSO_G29643</name>
</gene>
<dbReference type="PANTHER" id="PTHR11860">
    <property type="entry name" value="POLYMERIC-IMMUNOGLOBULIN RECEPTOR"/>
    <property type="match status" value="1"/>
</dbReference>
<evidence type="ECO:0000313" key="7">
    <source>
        <dbReference type="Proteomes" id="UP001369086"/>
    </source>
</evidence>
<proteinExistence type="predicted"/>
<feature type="region of interest" description="Disordered" evidence="4">
    <location>
        <begin position="111"/>
        <end position="147"/>
    </location>
</feature>
<comment type="subcellular location">
    <subcellularLocation>
        <location evidence="1">Membrane</location>
    </subcellularLocation>
</comment>
<dbReference type="SUPFAM" id="SSF48726">
    <property type="entry name" value="Immunoglobulin"/>
    <property type="match status" value="1"/>
</dbReference>
<dbReference type="Proteomes" id="UP001369086">
    <property type="component" value="Unassembled WGS sequence"/>
</dbReference>